<gene>
    <name evidence="2" type="ORF">PUN28_015500</name>
</gene>
<keyword evidence="1" id="KW-1133">Transmembrane helix</keyword>
<reference evidence="2 3" key="1">
    <citation type="submission" date="2023-03" db="EMBL/GenBank/DDBJ databases">
        <title>High recombination rates correlate with genetic variation in Cardiocondyla obscurior ants.</title>
        <authorList>
            <person name="Errbii M."/>
        </authorList>
    </citation>
    <scope>NUCLEOTIDE SEQUENCE [LARGE SCALE GENOMIC DNA]</scope>
    <source>
        <strain evidence="2">Alpha-2009</strain>
        <tissue evidence="2">Whole body</tissue>
    </source>
</reference>
<keyword evidence="3" id="KW-1185">Reference proteome</keyword>
<dbReference type="EMBL" id="JADYXP020000017">
    <property type="protein sequence ID" value="KAL0106998.1"/>
    <property type="molecule type" value="Genomic_DNA"/>
</dbReference>
<feature type="transmembrane region" description="Helical" evidence="1">
    <location>
        <begin position="20"/>
        <end position="45"/>
    </location>
</feature>
<organism evidence="2 3">
    <name type="scientific">Cardiocondyla obscurior</name>
    <dbReference type="NCBI Taxonomy" id="286306"/>
    <lineage>
        <taxon>Eukaryota</taxon>
        <taxon>Metazoa</taxon>
        <taxon>Ecdysozoa</taxon>
        <taxon>Arthropoda</taxon>
        <taxon>Hexapoda</taxon>
        <taxon>Insecta</taxon>
        <taxon>Pterygota</taxon>
        <taxon>Neoptera</taxon>
        <taxon>Endopterygota</taxon>
        <taxon>Hymenoptera</taxon>
        <taxon>Apocrita</taxon>
        <taxon>Aculeata</taxon>
        <taxon>Formicoidea</taxon>
        <taxon>Formicidae</taxon>
        <taxon>Myrmicinae</taxon>
        <taxon>Cardiocondyla</taxon>
    </lineage>
</organism>
<evidence type="ECO:0000313" key="3">
    <source>
        <dbReference type="Proteomes" id="UP001430953"/>
    </source>
</evidence>
<sequence length="72" mass="8691">MLLPLSRTARWLLFVRSSNLSYISFFILFYFILFFLCTLSTTAAITIPIYEKFFSTYVLLRIDYYHLFNIKI</sequence>
<keyword evidence="1" id="KW-0472">Membrane</keyword>
<keyword evidence="1" id="KW-0812">Transmembrane</keyword>
<dbReference type="AlphaFoldDB" id="A0AAW2EUJ0"/>
<evidence type="ECO:0000313" key="2">
    <source>
        <dbReference type="EMBL" id="KAL0106998.1"/>
    </source>
</evidence>
<protein>
    <submittedName>
        <fullName evidence="2">Uncharacterized protein</fullName>
    </submittedName>
</protein>
<comment type="caution">
    <text evidence="2">The sequence shown here is derived from an EMBL/GenBank/DDBJ whole genome shotgun (WGS) entry which is preliminary data.</text>
</comment>
<dbReference type="Proteomes" id="UP001430953">
    <property type="component" value="Unassembled WGS sequence"/>
</dbReference>
<proteinExistence type="predicted"/>
<name>A0AAW2EUJ0_9HYME</name>
<accession>A0AAW2EUJ0</accession>
<evidence type="ECO:0000256" key="1">
    <source>
        <dbReference type="SAM" id="Phobius"/>
    </source>
</evidence>